<keyword evidence="5" id="KW-1185">Reference proteome</keyword>
<dbReference type="Pfam" id="PF25137">
    <property type="entry name" value="ADH_Fe_C"/>
    <property type="match status" value="1"/>
</dbReference>
<evidence type="ECO:0000256" key="1">
    <source>
        <dbReference type="ARBA" id="ARBA00023002"/>
    </source>
</evidence>
<proteinExistence type="predicted"/>
<keyword evidence="1" id="KW-0560">Oxidoreductase</keyword>
<sequence>MFQNSTKVYFGNDSVSTYLPGLLAQYGPKVMLTYGGGSIKKTGIYEEIMGYLKTAGKTVVEFSGIRSNPTYAKVLEGAALAKKEKVDLILAVGGGSVMDCSKAISLGAVYDGDLWDAYWAHAGKIETKPIPLGIVLTVSGTGSETNGGSVITNESLKVKTGRDYPELNAQFAILNPKYTETVPKFQFISGAFDSLSHMMEIYFSEPNDNNVSDVMNEALMRSAVDNIRAILVDPHDEGARSNLVWLATMAENRILKLGKKTDFQCHILEHSLGAYTFCNHGAGLAVLHPVYYRHIVKDGTKKFARFAEKVFDIDPSEGDELTRAQKGIEALTAFIKEIGLPTRLRDMNIDHAVLVDVAAGCVASPGSFRQLGKEEIREIFEEAY</sequence>
<dbReference type="GO" id="GO:0005829">
    <property type="term" value="C:cytosol"/>
    <property type="evidence" value="ECO:0007669"/>
    <property type="project" value="TreeGrafter"/>
</dbReference>
<dbReference type="Gene3D" id="1.20.1090.10">
    <property type="entry name" value="Dehydroquinate synthase-like - alpha domain"/>
    <property type="match status" value="1"/>
</dbReference>
<dbReference type="PATRIC" id="fig|568816.4.peg.1694"/>
<dbReference type="Gene3D" id="3.40.50.1970">
    <property type="match status" value="1"/>
</dbReference>
<gene>
    <name evidence="4" type="ordered locus">Acin_1746</name>
</gene>
<dbReference type="eggNOG" id="COG1979">
    <property type="taxonomic scope" value="Bacteria"/>
</dbReference>
<dbReference type="HOGENOM" id="CLU_007207_0_4_9"/>
<protein>
    <submittedName>
        <fullName evidence="4">Uncharacterized protein</fullName>
    </submittedName>
</protein>
<feature type="domain" description="Fe-containing alcohol dehydrogenase-like C-terminal" evidence="3">
    <location>
        <begin position="188"/>
        <end position="384"/>
    </location>
</feature>
<dbReference type="InParanoid" id="G4Q3G2"/>
<evidence type="ECO:0000313" key="5">
    <source>
        <dbReference type="Proteomes" id="UP000007093"/>
    </source>
</evidence>
<evidence type="ECO:0000259" key="3">
    <source>
        <dbReference type="Pfam" id="PF25137"/>
    </source>
</evidence>
<dbReference type="SUPFAM" id="SSF56796">
    <property type="entry name" value="Dehydroquinate synthase-like"/>
    <property type="match status" value="1"/>
</dbReference>
<dbReference type="InterPro" id="IPR056798">
    <property type="entry name" value="ADH_Fe_C"/>
</dbReference>
<dbReference type="FunFam" id="3.40.50.1970:FF:000003">
    <property type="entry name" value="Alcohol dehydrogenase, iron-containing"/>
    <property type="match status" value="1"/>
</dbReference>
<dbReference type="GO" id="GO:1990002">
    <property type="term" value="F:methylglyoxal reductase (NADPH) (acetol producing) activity"/>
    <property type="evidence" value="ECO:0007669"/>
    <property type="project" value="TreeGrafter"/>
</dbReference>
<feature type="domain" description="Alcohol dehydrogenase iron-type/glycerol dehydrogenase GldA" evidence="2">
    <location>
        <begin position="6"/>
        <end position="176"/>
    </location>
</feature>
<reference evidence="4 5" key="1">
    <citation type="journal article" date="2011" name="J. Bacteriol.">
        <title>Complete genome sequence of Acidaminococcus intestini RYC-MR95, a Gram-negative bacterium from the phylum Firmicutes.</title>
        <authorList>
            <person name="D'Auria G."/>
            <person name="Galan J.C."/>
            <person name="Rodriguez-Alcayna M."/>
            <person name="Moya A."/>
            <person name="Baquero F."/>
            <person name="Latorre A."/>
        </authorList>
    </citation>
    <scope>NUCLEOTIDE SEQUENCE [LARGE SCALE GENOMIC DNA]</scope>
    <source>
        <strain evidence="4 5">RyC-MR95</strain>
    </source>
</reference>
<dbReference type="InterPro" id="IPR044731">
    <property type="entry name" value="BDH-like"/>
</dbReference>
<accession>G4Q3G2</accession>
<dbReference type="PANTHER" id="PTHR43633:SF1">
    <property type="entry name" value="ALCOHOL DEHYDROGENASE YQHD"/>
    <property type="match status" value="1"/>
</dbReference>
<dbReference type="KEGG" id="ain:Acin_1746"/>
<name>G4Q3G2_ACIIR</name>
<dbReference type="PANTHER" id="PTHR43633">
    <property type="entry name" value="ALCOHOL DEHYDROGENASE YQHD"/>
    <property type="match status" value="1"/>
</dbReference>
<dbReference type="Pfam" id="PF00465">
    <property type="entry name" value="Fe-ADH"/>
    <property type="match status" value="1"/>
</dbReference>
<dbReference type="GO" id="GO:0046872">
    <property type="term" value="F:metal ion binding"/>
    <property type="evidence" value="ECO:0007669"/>
    <property type="project" value="InterPro"/>
</dbReference>
<dbReference type="CDD" id="cd08187">
    <property type="entry name" value="BDH"/>
    <property type="match status" value="1"/>
</dbReference>
<dbReference type="Proteomes" id="UP000007093">
    <property type="component" value="Chromosome"/>
</dbReference>
<dbReference type="GO" id="GO:1990362">
    <property type="term" value="F:butanol dehydrogenase (NAD+) activity"/>
    <property type="evidence" value="ECO:0007669"/>
    <property type="project" value="InterPro"/>
</dbReference>
<dbReference type="EMBL" id="CP003058">
    <property type="protein sequence ID" value="AEQ22958.1"/>
    <property type="molecule type" value="Genomic_DNA"/>
</dbReference>
<evidence type="ECO:0000313" key="4">
    <source>
        <dbReference type="EMBL" id="AEQ22958.1"/>
    </source>
</evidence>
<evidence type="ECO:0000259" key="2">
    <source>
        <dbReference type="Pfam" id="PF00465"/>
    </source>
</evidence>
<dbReference type="STRING" id="568816.Acin_1746"/>
<organism evidence="4 5">
    <name type="scientific">Acidaminococcus intestini (strain RyC-MR95)</name>
    <dbReference type="NCBI Taxonomy" id="568816"/>
    <lineage>
        <taxon>Bacteria</taxon>
        <taxon>Bacillati</taxon>
        <taxon>Bacillota</taxon>
        <taxon>Negativicutes</taxon>
        <taxon>Acidaminococcales</taxon>
        <taxon>Acidaminococcaceae</taxon>
        <taxon>Acidaminococcus</taxon>
    </lineage>
</organism>
<dbReference type="GO" id="GO:0008106">
    <property type="term" value="F:alcohol dehydrogenase (NADP+) activity"/>
    <property type="evidence" value="ECO:0007669"/>
    <property type="project" value="TreeGrafter"/>
</dbReference>
<dbReference type="AlphaFoldDB" id="G4Q3G2"/>
<dbReference type="InterPro" id="IPR001670">
    <property type="entry name" value="ADH_Fe/GldA"/>
</dbReference>